<dbReference type="Gene3D" id="3.40.710.10">
    <property type="entry name" value="DD-peptidase/beta-lactamase superfamily"/>
    <property type="match status" value="1"/>
</dbReference>
<dbReference type="InterPro" id="IPR045155">
    <property type="entry name" value="Beta-lactam_cat"/>
</dbReference>
<sequence length="267" mass="31026">MQNGNLKEQILKETEKFPGKTAVLYKEYGNPERDINIKGDVPVVSASTIKVPVMMALFWKVQEEKRSLQEEIPVREEEILEDSKVFEYGGRMASLYELTVWMIVNSDNTATNVLISWLGMEWLNRFFQKMGLKHTRLERKMLDFEAVKEGKNNYISPADFCRCMEILKSREKEDFYASLALSVLRRNRDGEALCRYLYEDVSIAHKTGGLDGIEHDAGLIEREGDFYFLGVFVSEFEESDKMSQEAQKLIGRISRMVFESRPERPQF</sequence>
<feature type="domain" description="Beta-lactamase class A catalytic" evidence="1">
    <location>
        <begin position="25"/>
        <end position="233"/>
    </location>
</feature>
<dbReference type="GO" id="GO:0030655">
    <property type="term" value="P:beta-lactam antibiotic catabolic process"/>
    <property type="evidence" value="ECO:0007669"/>
    <property type="project" value="InterPro"/>
</dbReference>
<reference evidence="2" key="1">
    <citation type="submission" date="2020-10" db="EMBL/GenBank/DDBJ databases">
        <authorList>
            <person name="Gilroy R."/>
        </authorList>
    </citation>
    <scope>NUCLEOTIDE SEQUENCE</scope>
    <source>
        <strain evidence="2">ChiSjej4B22-8148</strain>
    </source>
</reference>
<dbReference type="GO" id="GO:0046677">
    <property type="term" value="P:response to antibiotic"/>
    <property type="evidence" value="ECO:0007669"/>
    <property type="project" value="InterPro"/>
</dbReference>
<evidence type="ECO:0000313" key="3">
    <source>
        <dbReference type="Proteomes" id="UP000886757"/>
    </source>
</evidence>
<dbReference type="Proteomes" id="UP000886757">
    <property type="component" value="Unassembled WGS sequence"/>
</dbReference>
<reference evidence="2" key="2">
    <citation type="journal article" date="2021" name="PeerJ">
        <title>Extensive microbial diversity within the chicken gut microbiome revealed by metagenomics and culture.</title>
        <authorList>
            <person name="Gilroy R."/>
            <person name="Ravi A."/>
            <person name="Getino M."/>
            <person name="Pursley I."/>
            <person name="Horton D.L."/>
            <person name="Alikhan N.F."/>
            <person name="Baker D."/>
            <person name="Gharbi K."/>
            <person name="Hall N."/>
            <person name="Watson M."/>
            <person name="Adriaenssens E.M."/>
            <person name="Foster-Nyarko E."/>
            <person name="Jarju S."/>
            <person name="Secka A."/>
            <person name="Antonio M."/>
            <person name="Oren A."/>
            <person name="Chaudhuri R.R."/>
            <person name="La Ragione R."/>
            <person name="Hildebrand F."/>
            <person name="Pallen M.J."/>
        </authorList>
    </citation>
    <scope>NUCLEOTIDE SEQUENCE</scope>
    <source>
        <strain evidence="2">ChiSjej4B22-8148</strain>
    </source>
</reference>
<dbReference type="PANTHER" id="PTHR35333:SF3">
    <property type="entry name" value="BETA-LACTAMASE-TYPE TRANSPEPTIDASE FOLD CONTAINING PROTEIN"/>
    <property type="match status" value="1"/>
</dbReference>
<accession>A0A9D1ACI5</accession>
<dbReference type="AlphaFoldDB" id="A0A9D1ACI5"/>
<dbReference type="GO" id="GO:0008800">
    <property type="term" value="F:beta-lactamase activity"/>
    <property type="evidence" value="ECO:0007669"/>
    <property type="project" value="InterPro"/>
</dbReference>
<name>A0A9D1ACI5_9FIRM</name>
<dbReference type="PANTHER" id="PTHR35333">
    <property type="entry name" value="BETA-LACTAMASE"/>
    <property type="match status" value="1"/>
</dbReference>
<dbReference type="InterPro" id="IPR000871">
    <property type="entry name" value="Beta-lactam_class-A"/>
</dbReference>
<dbReference type="EMBL" id="DVGK01000082">
    <property type="protein sequence ID" value="HIR13727.1"/>
    <property type="molecule type" value="Genomic_DNA"/>
</dbReference>
<dbReference type="Pfam" id="PF13354">
    <property type="entry name" value="Beta-lactamase2"/>
    <property type="match status" value="1"/>
</dbReference>
<dbReference type="SUPFAM" id="SSF56601">
    <property type="entry name" value="beta-lactamase/transpeptidase-like"/>
    <property type="match status" value="1"/>
</dbReference>
<evidence type="ECO:0000313" key="2">
    <source>
        <dbReference type="EMBL" id="HIR13727.1"/>
    </source>
</evidence>
<keyword evidence="2" id="KW-0378">Hydrolase</keyword>
<evidence type="ECO:0000259" key="1">
    <source>
        <dbReference type="Pfam" id="PF13354"/>
    </source>
</evidence>
<comment type="caution">
    <text evidence="2">The sequence shown here is derived from an EMBL/GenBank/DDBJ whole genome shotgun (WGS) entry which is preliminary data.</text>
</comment>
<gene>
    <name evidence="2" type="ORF">IAB31_07375</name>
</gene>
<proteinExistence type="predicted"/>
<protein>
    <submittedName>
        <fullName evidence="2">Serine hydrolase</fullName>
    </submittedName>
</protein>
<dbReference type="InterPro" id="IPR012338">
    <property type="entry name" value="Beta-lactam/transpept-like"/>
</dbReference>
<organism evidence="2 3">
    <name type="scientific">Candidatus Choladousia intestinavium</name>
    <dbReference type="NCBI Taxonomy" id="2840727"/>
    <lineage>
        <taxon>Bacteria</taxon>
        <taxon>Bacillati</taxon>
        <taxon>Bacillota</taxon>
        <taxon>Clostridia</taxon>
        <taxon>Lachnospirales</taxon>
        <taxon>Lachnospiraceae</taxon>
        <taxon>Lachnospiraceae incertae sedis</taxon>
        <taxon>Candidatus Choladousia</taxon>
    </lineage>
</organism>